<dbReference type="AlphaFoldDB" id="A0A318SF41"/>
<evidence type="ECO:0000256" key="1">
    <source>
        <dbReference type="SAM" id="MobiDB-lite"/>
    </source>
</evidence>
<accession>A0A318SF41</accession>
<proteinExistence type="predicted"/>
<feature type="region of interest" description="Disordered" evidence="1">
    <location>
        <begin position="270"/>
        <end position="299"/>
    </location>
</feature>
<dbReference type="EMBL" id="QJSX01000003">
    <property type="protein sequence ID" value="PYE55322.1"/>
    <property type="molecule type" value="Genomic_DNA"/>
</dbReference>
<organism evidence="2 3">
    <name type="scientific">Deinococcus yavapaiensis KR-236</name>
    <dbReference type="NCBI Taxonomy" id="694435"/>
    <lineage>
        <taxon>Bacteria</taxon>
        <taxon>Thermotogati</taxon>
        <taxon>Deinococcota</taxon>
        <taxon>Deinococci</taxon>
        <taxon>Deinococcales</taxon>
        <taxon>Deinococcaceae</taxon>
        <taxon>Deinococcus</taxon>
    </lineage>
</organism>
<gene>
    <name evidence="2" type="ORF">DES52_103155</name>
</gene>
<evidence type="ECO:0000313" key="2">
    <source>
        <dbReference type="EMBL" id="PYE55322.1"/>
    </source>
</evidence>
<sequence length="299" mass="32177">MLPDVLRTLSGVWLAPTGERRVRPDDVPHAARPDDVLVPRAAYLEATERPLADGFFAAPDASRPLTYALLASTACATLADGRLRADEAWALVRPVLERFGTTLRLTSAASTPGGIYDDGACGTWHFFVDFVEARLETTVQVSVLSPRDVTRPPDATSWVAWCEVRAHTWPRPGSVAETLLNGGRVSSDLLATMNRALPGFGAAVSKLQNEGGVTPRTLARQWSERPAFPEDALDSQAVYELLTALGVDFTSDAEDKSELRARVGQDGACGWEAVPSGTRRSVSAQEVRGRSSVGRGGHR</sequence>
<dbReference type="Proteomes" id="UP000248326">
    <property type="component" value="Unassembled WGS sequence"/>
</dbReference>
<evidence type="ECO:0000313" key="3">
    <source>
        <dbReference type="Proteomes" id="UP000248326"/>
    </source>
</evidence>
<name>A0A318SF41_9DEIO</name>
<dbReference type="RefSeq" id="WP_110885676.1">
    <property type="nucleotide sequence ID" value="NZ_QJSX01000003.1"/>
</dbReference>
<comment type="caution">
    <text evidence="2">The sequence shown here is derived from an EMBL/GenBank/DDBJ whole genome shotgun (WGS) entry which is preliminary data.</text>
</comment>
<keyword evidence="3" id="KW-1185">Reference proteome</keyword>
<reference evidence="2 3" key="1">
    <citation type="submission" date="2018-06" db="EMBL/GenBank/DDBJ databases">
        <title>Genomic Encyclopedia of Type Strains, Phase IV (KMG-IV): sequencing the most valuable type-strain genomes for metagenomic binning, comparative biology and taxonomic classification.</title>
        <authorList>
            <person name="Goeker M."/>
        </authorList>
    </citation>
    <scope>NUCLEOTIDE SEQUENCE [LARGE SCALE GENOMIC DNA]</scope>
    <source>
        <strain evidence="2 3">DSM 18048</strain>
    </source>
</reference>
<dbReference type="OrthoDB" id="9872448at2"/>
<protein>
    <submittedName>
        <fullName evidence="2">Uncharacterized protein</fullName>
    </submittedName>
</protein>